<keyword evidence="1" id="KW-0812">Transmembrane</keyword>
<accession>A0A5C6VTT0</accession>
<sequence length="245" mass="26378">MSRIYSPSDTPLTEADMQAFADGNLPPERAARVRRYLGSRPGEAERIAFYRQLNMQMRGVFEGGFPQRVHAPRPGREGRLDLRSTMRRFFARRVGAALLGVVLTVLAASGWWVASRVSPEMLDAAAVMALMRESGQQVSGASAAVRGDPYAADLAAVGLTLVATKTRHPNALASIDIADYRNADGEAVVLLSASAPFAKAQPHWAAQRIGNVRLLSWTVGGRRYVLAGHATTHGLMRAADALTIG</sequence>
<proteinExistence type="predicted"/>
<evidence type="ECO:0000313" key="3">
    <source>
        <dbReference type="Proteomes" id="UP000321776"/>
    </source>
</evidence>
<reference evidence="2 3" key="1">
    <citation type="journal article" date="2018" name="Int. J. Syst. Evol. Microbiol.">
        <title>Paraburkholderia azotifigens sp. nov., a nitrogen-fixing bacterium isolated from paddy soil.</title>
        <authorList>
            <person name="Choi G.M."/>
            <person name="Im W.T."/>
        </authorList>
    </citation>
    <scope>NUCLEOTIDE SEQUENCE [LARGE SCALE GENOMIC DNA]</scope>
    <source>
        <strain evidence="2 3">NF 2-5-3</strain>
    </source>
</reference>
<dbReference type="EMBL" id="VOQS01000001">
    <property type="protein sequence ID" value="TXC88034.1"/>
    <property type="molecule type" value="Genomic_DNA"/>
</dbReference>
<name>A0A5C6VTT0_9BURK</name>
<protein>
    <submittedName>
        <fullName evidence="2">Anti-sigma factor</fullName>
    </submittedName>
</protein>
<dbReference type="RefSeq" id="WP_147234096.1">
    <property type="nucleotide sequence ID" value="NZ_VOQS01000001.1"/>
</dbReference>
<keyword evidence="1" id="KW-1133">Transmembrane helix</keyword>
<organism evidence="2 3">
    <name type="scientific">Paraburkholderia azotifigens</name>
    <dbReference type="NCBI Taxonomy" id="2057004"/>
    <lineage>
        <taxon>Bacteria</taxon>
        <taxon>Pseudomonadati</taxon>
        <taxon>Pseudomonadota</taxon>
        <taxon>Betaproteobacteria</taxon>
        <taxon>Burkholderiales</taxon>
        <taxon>Burkholderiaceae</taxon>
        <taxon>Paraburkholderia</taxon>
    </lineage>
</organism>
<comment type="caution">
    <text evidence="2">The sequence shown here is derived from an EMBL/GenBank/DDBJ whole genome shotgun (WGS) entry which is preliminary data.</text>
</comment>
<dbReference type="Proteomes" id="UP000321776">
    <property type="component" value="Unassembled WGS sequence"/>
</dbReference>
<dbReference type="AlphaFoldDB" id="A0A5C6VTT0"/>
<keyword evidence="1" id="KW-0472">Membrane</keyword>
<feature type="transmembrane region" description="Helical" evidence="1">
    <location>
        <begin position="94"/>
        <end position="114"/>
    </location>
</feature>
<evidence type="ECO:0000313" key="2">
    <source>
        <dbReference type="EMBL" id="TXC88034.1"/>
    </source>
</evidence>
<evidence type="ECO:0000256" key="1">
    <source>
        <dbReference type="SAM" id="Phobius"/>
    </source>
</evidence>
<gene>
    <name evidence="2" type="ORF">FRZ40_10840</name>
</gene>